<dbReference type="PANTHER" id="PTHR21446:SF12">
    <property type="entry name" value="POTASSIUM CHANNEL TETRAMERIZATION DOMAIN CONTAINING 1"/>
    <property type="match status" value="1"/>
</dbReference>
<keyword evidence="4" id="KW-0233">DNA recombination</keyword>
<dbReference type="InterPro" id="IPR011010">
    <property type="entry name" value="DNA_brk_join_enz"/>
</dbReference>
<dbReference type="PANTHER" id="PTHR21446">
    <property type="entry name" value="DUF3504 DOMAIN-CONTAINING PROTEIN"/>
    <property type="match status" value="1"/>
</dbReference>
<reference evidence="6" key="1">
    <citation type="submission" date="2019-08" db="EMBL/GenBank/DDBJ databases">
        <title>The improved chromosome-level genome for the pearl oyster Pinctada fucata martensii using PacBio sequencing and Hi-C.</title>
        <authorList>
            <person name="Zheng Z."/>
        </authorList>
    </citation>
    <scope>NUCLEOTIDE SEQUENCE</scope>
    <source>
        <strain evidence="6">ZZ-2019</strain>
        <tissue evidence="6">Adductor muscle</tissue>
    </source>
</reference>
<dbReference type="AlphaFoldDB" id="A0AA88YFK6"/>
<protein>
    <recommendedName>
        <fullName evidence="5">ZMYM2-like/QRICH1 C-terminal domain-containing protein</fullName>
    </recommendedName>
</protein>
<dbReference type="GO" id="GO:0003677">
    <property type="term" value="F:DNA binding"/>
    <property type="evidence" value="ECO:0007669"/>
    <property type="project" value="InterPro"/>
</dbReference>
<evidence type="ECO:0000259" key="5">
    <source>
        <dbReference type="Pfam" id="PF12012"/>
    </source>
</evidence>
<keyword evidence="7" id="KW-1185">Reference proteome</keyword>
<proteinExistence type="predicted"/>
<dbReference type="Gene3D" id="1.10.443.10">
    <property type="entry name" value="Intergrase catalytic core"/>
    <property type="match status" value="1"/>
</dbReference>
<dbReference type="InterPro" id="IPR052787">
    <property type="entry name" value="MAVS"/>
</dbReference>
<evidence type="ECO:0000256" key="1">
    <source>
        <dbReference type="ARBA" id="ARBA00022499"/>
    </source>
</evidence>
<keyword evidence="1" id="KW-1017">Isopeptide bond</keyword>
<evidence type="ECO:0000313" key="7">
    <source>
        <dbReference type="Proteomes" id="UP001186944"/>
    </source>
</evidence>
<keyword evidence="3" id="KW-0832">Ubl conjugation</keyword>
<keyword evidence="2" id="KW-0597">Phosphoprotein</keyword>
<evidence type="ECO:0000313" key="6">
    <source>
        <dbReference type="EMBL" id="KAK3104411.1"/>
    </source>
</evidence>
<sequence>MAGRFGSASIEEIDEKKKNASAKRTLQGNKMASGVFREYLLEKGIDSNFEEFDEHVLDDRLARFYIDARKKDGTKYKSGSLESIRHGINRYLKAPPFNKPFDVIKDSQFRGSNQTYEAARADLKQAGLGTTVHYPEIPDCDLQKLYSSMYLSQSTPSGLFNNVQFDIRRYFCRRGAENMHMMSKTTFSLKTDPESGLQYITKSADELTKNHRGNDKENTTGSMPEIPGDSPYCPVTSFLKYSQKLHPDCDRLWQRPKDTFCEDDDTWYCNVPVGEKKLKSFLPDLSVACKLTQRYTNHSIRATCATILSRGKYNYAQIKAVTGHKSVQSLSIYQKENDKEKLQMGQAISQSLTLQPSLPPPPKRQALEYQYGHNIQVLRTLQINLPCRV</sequence>
<gene>
    <name evidence="6" type="ORF">FSP39_001518</name>
</gene>
<dbReference type="Proteomes" id="UP001186944">
    <property type="component" value="Unassembled WGS sequence"/>
</dbReference>
<dbReference type="SUPFAM" id="SSF56349">
    <property type="entry name" value="DNA breaking-rejoining enzymes"/>
    <property type="match status" value="1"/>
</dbReference>
<evidence type="ECO:0000256" key="2">
    <source>
        <dbReference type="ARBA" id="ARBA00022553"/>
    </source>
</evidence>
<dbReference type="Pfam" id="PF12012">
    <property type="entry name" value="DUF3504"/>
    <property type="match status" value="1"/>
</dbReference>
<evidence type="ECO:0000256" key="3">
    <source>
        <dbReference type="ARBA" id="ARBA00022843"/>
    </source>
</evidence>
<evidence type="ECO:0000256" key="4">
    <source>
        <dbReference type="ARBA" id="ARBA00023172"/>
    </source>
</evidence>
<comment type="caution">
    <text evidence="6">The sequence shown here is derived from an EMBL/GenBank/DDBJ whole genome shotgun (WGS) entry which is preliminary data.</text>
</comment>
<dbReference type="GO" id="GO:0006310">
    <property type="term" value="P:DNA recombination"/>
    <property type="evidence" value="ECO:0007669"/>
    <property type="project" value="UniProtKB-KW"/>
</dbReference>
<dbReference type="GO" id="GO:0015074">
    <property type="term" value="P:DNA integration"/>
    <property type="evidence" value="ECO:0007669"/>
    <property type="project" value="InterPro"/>
</dbReference>
<name>A0AA88YFK6_PINIB</name>
<dbReference type="InterPro" id="IPR021893">
    <property type="entry name" value="ZMYM2-like_C"/>
</dbReference>
<feature type="domain" description="ZMYM2-like/QRICH1 C-terminal" evidence="5">
    <location>
        <begin position="143"/>
        <end position="284"/>
    </location>
</feature>
<dbReference type="EMBL" id="VSWD01000004">
    <property type="protein sequence ID" value="KAK3104411.1"/>
    <property type="molecule type" value="Genomic_DNA"/>
</dbReference>
<organism evidence="6 7">
    <name type="scientific">Pinctada imbricata</name>
    <name type="common">Atlantic pearl-oyster</name>
    <name type="synonym">Pinctada martensii</name>
    <dbReference type="NCBI Taxonomy" id="66713"/>
    <lineage>
        <taxon>Eukaryota</taxon>
        <taxon>Metazoa</taxon>
        <taxon>Spiralia</taxon>
        <taxon>Lophotrochozoa</taxon>
        <taxon>Mollusca</taxon>
        <taxon>Bivalvia</taxon>
        <taxon>Autobranchia</taxon>
        <taxon>Pteriomorphia</taxon>
        <taxon>Pterioida</taxon>
        <taxon>Pterioidea</taxon>
        <taxon>Pteriidae</taxon>
        <taxon>Pinctada</taxon>
    </lineage>
</organism>
<dbReference type="InterPro" id="IPR013762">
    <property type="entry name" value="Integrase-like_cat_sf"/>
</dbReference>
<accession>A0AA88YFK6</accession>